<evidence type="ECO:0000259" key="14">
    <source>
        <dbReference type="PROSITE" id="PS51063"/>
    </source>
</evidence>
<comment type="caution">
    <text evidence="15">The sequence shown here is derived from an EMBL/GenBank/DDBJ whole genome shotgun (WGS) entry which is preliminary data.</text>
</comment>
<sequence>MNAEASSALVAAYPLLAELPTPLRDAVAAAAGWHEFRDGSPIFGEGQHCGGLPLVLQGAVKVFKRSEHGREIVLYRVGRGETCILTSSCLLGGADYNAEGVAEGALRVAMLPPELFHRMIAESPPFRHFLFAMLSARLSDLMEQVERLAFHRIDRRIAEFLFERSEAGFHSVAMTHQRIADEIGSVREMVTRALGQMAEQGLVELSRAGVRIADADGLRALAQGAVPADRPAGDKSR</sequence>
<evidence type="ECO:0000256" key="6">
    <source>
        <dbReference type="ARBA" id="ARBA00022636"/>
    </source>
</evidence>
<name>A0ABP9B7N6_9GAMM</name>
<dbReference type="InterPro" id="IPR036388">
    <property type="entry name" value="WH-like_DNA-bd_sf"/>
</dbReference>
<feature type="domain" description="Cyclic nucleotide-binding" evidence="13">
    <location>
        <begin position="15"/>
        <end position="137"/>
    </location>
</feature>
<dbReference type="InterPro" id="IPR012318">
    <property type="entry name" value="HTH_CRP"/>
</dbReference>
<dbReference type="PROSITE" id="PS50042">
    <property type="entry name" value="CNMP_BINDING_3"/>
    <property type="match status" value="1"/>
</dbReference>
<dbReference type="SMART" id="SM00100">
    <property type="entry name" value="cNMP"/>
    <property type="match status" value="1"/>
</dbReference>
<evidence type="ECO:0000256" key="7">
    <source>
        <dbReference type="ARBA" id="ARBA00023015"/>
    </source>
</evidence>
<evidence type="ECO:0000256" key="8">
    <source>
        <dbReference type="ARBA" id="ARBA00023026"/>
    </source>
</evidence>
<gene>
    <name evidence="15" type="ORF">GCM10023307_16140</name>
</gene>
<dbReference type="PRINTS" id="PR00034">
    <property type="entry name" value="HTHCRP"/>
</dbReference>
<dbReference type="InterPro" id="IPR018490">
    <property type="entry name" value="cNMP-bd_dom_sf"/>
</dbReference>
<dbReference type="InterPro" id="IPR000595">
    <property type="entry name" value="cNMP-bd_dom"/>
</dbReference>
<keyword evidence="9" id="KW-0238">DNA-binding</keyword>
<dbReference type="PANTHER" id="PTHR24567">
    <property type="entry name" value="CRP FAMILY TRANSCRIPTIONAL REGULATORY PROTEIN"/>
    <property type="match status" value="1"/>
</dbReference>
<keyword evidence="8" id="KW-0843">Virulence</keyword>
<evidence type="ECO:0000313" key="16">
    <source>
        <dbReference type="Proteomes" id="UP001499959"/>
    </source>
</evidence>
<evidence type="ECO:0000256" key="4">
    <source>
        <dbReference type="ARBA" id="ARBA00022491"/>
    </source>
</evidence>
<evidence type="ECO:0000256" key="10">
    <source>
        <dbReference type="ARBA" id="ARBA00023159"/>
    </source>
</evidence>
<dbReference type="Gene3D" id="2.60.120.10">
    <property type="entry name" value="Jelly Rolls"/>
    <property type="match status" value="1"/>
</dbReference>
<organism evidence="15 16">
    <name type="scientific">Lysobacter hankyongensis</name>
    <dbReference type="NCBI Taxonomy" id="1176535"/>
    <lineage>
        <taxon>Bacteria</taxon>
        <taxon>Pseudomonadati</taxon>
        <taxon>Pseudomonadota</taxon>
        <taxon>Gammaproteobacteria</taxon>
        <taxon>Lysobacterales</taxon>
        <taxon>Lysobacteraceae</taxon>
        <taxon>Lysobacter</taxon>
    </lineage>
</organism>
<dbReference type="InterPro" id="IPR050397">
    <property type="entry name" value="Env_Response_Regulators"/>
</dbReference>
<evidence type="ECO:0000259" key="13">
    <source>
        <dbReference type="PROSITE" id="PS50042"/>
    </source>
</evidence>
<dbReference type="CDD" id="cd00092">
    <property type="entry name" value="HTH_CRP"/>
    <property type="match status" value="1"/>
</dbReference>
<evidence type="ECO:0000256" key="9">
    <source>
        <dbReference type="ARBA" id="ARBA00023125"/>
    </source>
</evidence>
<dbReference type="Gene3D" id="1.10.10.10">
    <property type="entry name" value="Winged helix-like DNA-binding domain superfamily/Winged helix DNA-binding domain"/>
    <property type="match status" value="1"/>
</dbReference>
<reference evidence="16" key="1">
    <citation type="journal article" date="2019" name="Int. J. Syst. Evol. Microbiol.">
        <title>The Global Catalogue of Microorganisms (GCM) 10K type strain sequencing project: providing services to taxonomists for standard genome sequencing and annotation.</title>
        <authorList>
            <consortium name="The Broad Institute Genomics Platform"/>
            <consortium name="The Broad Institute Genome Sequencing Center for Infectious Disease"/>
            <person name="Wu L."/>
            <person name="Ma J."/>
        </authorList>
    </citation>
    <scope>NUCLEOTIDE SEQUENCE [LARGE SCALE GENOMIC DNA]</scope>
    <source>
        <strain evidence="16">JCM 18204</strain>
    </source>
</reference>
<keyword evidence="4" id="KW-0678">Repressor</keyword>
<dbReference type="PROSITE" id="PS51063">
    <property type="entry name" value="HTH_CRP_2"/>
    <property type="match status" value="1"/>
</dbReference>
<evidence type="ECO:0000256" key="3">
    <source>
        <dbReference type="ARBA" id="ARBA00020769"/>
    </source>
</evidence>
<evidence type="ECO:0000313" key="15">
    <source>
        <dbReference type="EMBL" id="GAA4791618.1"/>
    </source>
</evidence>
<comment type="subcellular location">
    <subcellularLocation>
        <location evidence="1">Cytoplasm</location>
    </subcellularLocation>
</comment>
<keyword evidence="6" id="KW-0973">c-di-GMP</keyword>
<accession>A0ABP9B7N6</accession>
<dbReference type="InterPro" id="IPR014710">
    <property type="entry name" value="RmlC-like_jellyroll"/>
</dbReference>
<evidence type="ECO:0000256" key="5">
    <source>
        <dbReference type="ARBA" id="ARBA00022533"/>
    </source>
</evidence>
<comment type="subunit">
    <text evidence="2">Homodimer.</text>
</comment>
<dbReference type="Pfam" id="PF13545">
    <property type="entry name" value="HTH_Crp_2"/>
    <property type="match status" value="1"/>
</dbReference>
<dbReference type="EMBL" id="BAABJE010000007">
    <property type="protein sequence ID" value="GAA4791618.1"/>
    <property type="molecule type" value="Genomic_DNA"/>
</dbReference>
<evidence type="ECO:0000256" key="11">
    <source>
        <dbReference type="ARBA" id="ARBA00023163"/>
    </source>
</evidence>
<evidence type="ECO:0000256" key="12">
    <source>
        <dbReference type="ARBA" id="ARBA00031697"/>
    </source>
</evidence>
<keyword evidence="11" id="KW-0804">Transcription</keyword>
<evidence type="ECO:0000256" key="2">
    <source>
        <dbReference type="ARBA" id="ARBA00011738"/>
    </source>
</evidence>
<keyword evidence="5" id="KW-0021">Allosteric enzyme</keyword>
<dbReference type="InterPro" id="IPR036390">
    <property type="entry name" value="WH_DNA-bd_sf"/>
</dbReference>
<dbReference type="PANTHER" id="PTHR24567:SF74">
    <property type="entry name" value="HTH-TYPE TRANSCRIPTIONAL REGULATOR ARCR"/>
    <property type="match status" value="1"/>
</dbReference>
<dbReference type="SUPFAM" id="SSF46785">
    <property type="entry name" value="Winged helix' DNA-binding domain"/>
    <property type="match status" value="1"/>
</dbReference>
<dbReference type="SMART" id="SM00419">
    <property type="entry name" value="HTH_CRP"/>
    <property type="match status" value="1"/>
</dbReference>
<dbReference type="Pfam" id="PF00027">
    <property type="entry name" value="cNMP_binding"/>
    <property type="match status" value="1"/>
</dbReference>
<keyword evidence="10" id="KW-0010">Activator</keyword>
<feature type="domain" description="HTH crp-type" evidence="14">
    <location>
        <begin position="151"/>
        <end position="216"/>
    </location>
</feature>
<keyword evidence="7" id="KW-0805">Transcription regulation</keyword>
<dbReference type="SUPFAM" id="SSF51206">
    <property type="entry name" value="cAMP-binding domain-like"/>
    <property type="match status" value="1"/>
</dbReference>
<dbReference type="Proteomes" id="UP001499959">
    <property type="component" value="Unassembled WGS sequence"/>
</dbReference>
<dbReference type="RefSeq" id="WP_345302811.1">
    <property type="nucleotide sequence ID" value="NZ_BAABJE010000007.1"/>
</dbReference>
<evidence type="ECO:0000256" key="1">
    <source>
        <dbReference type="ARBA" id="ARBA00004496"/>
    </source>
</evidence>
<keyword evidence="16" id="KW-1185">Reference proteome</keyword>
<protein>
    <recommendedName>
        <fullName evidence="3">CRP-like protein Clp</fullName>
    </recommendedName>
    <alternativeName>
        <fullName evidence="12">Catabolite activation-like protein</fullName>
    </alternativeName>
</protein>
<proteinExistence type="predicted"/>
<dbReference type="CDD" id="cd00038">
    <property type="entry name" value="CAP_ED"/>
    <property type="match status" value="1"/>
</dbReference>